<sequence>MPVANGASRTRQKSQKVIAAYAIYTKRCTTVPDFVLGVNRHLDTGLLVISVLVDALVANGASRTRQKSQKVIAAYAIYTKRCTTVPDFVLGVNRHLISNIDTAVLLPRLNEGDKPPCTFDEPKNITDPYRSQFI</sequence>
<dbReference type="CTD" id="20322031"/>
<keyword evidence="2" id="KW-1185">Reference proteome</keyword>
<dbReference type="AlphaFoldDB" id="A0A074ZB07"/>
<evidence type="ECO:0000313" key="2">
    <source>
        <dbReference type="Proteomes" id="UP000054324"/>
    </source>
</evidence>
<accession>A0A074ZB07</accession>
<dbReference type="GeneID" id="20322031"/>
<dbReference type="EMBL" id="KL596808">
    <property type="protein sequence ID" value="KER24486.1"/>
    <property type="molecule type" value="Genomic_DNA"/>
</dbReference>
<evidence type="ECO:0000313" key="1">
    <source>
        <dbReference type="EMBL" id="KER24486.1"/>
    </source>
</evidence>
<protein>
    <submittedName>
        <fullName evidence="1">Uncharacterized protein</fullName>
    </submittedName>
</protein>
<dbReference type="RefSeq" id="XP_009171756.1">
    <property type="nucleotide sequence ID" value="XM_009173492.1"/>
</dbReference>
<proteinExistence type="predicted"/>
<gene>
    <name evidence="1" type="ORF">T265_07852</name>
</gene>
<dbReference type="Proteomes" id="UP000054324">
    <property type="component" value="Unassembled WGS sequence"/>
</dbReference>
<dbReference type="KEGG" id="ovi:T265_07852"/>
<name>A0A074ZB07_OPIVI</name>
<reference evidence="1 2" key="1">
    <citation type="submission" date="2013-11" db="EMBL/GenBank/DDBJ databases">
        <title>Opisthorchis viverrini - life in the bile duct.</title>
        <authorList>
            <person name="Young N.D."/>
            <person name="Nagarajan N."/>
            <person name="Lin S.J."/>
            <person name="Korhonen P.K."/>
            <person name="Jex A.R."/>
            <person name="Hall R.S."/>
            <person name="Safavi-Hemami H."/>
            <person name="Kaewkong W."/>
            <person name="Bertrand D."/>
            <person name="Gao S."/>
            <person name="Seet Q."/>
            <person name="Wongkham S."/>
            <person name="Teh B.T."/>
            <person name="Wongkham C."/>
            <person name="Intapan P.M."/>
            <person name="Maleewong W."/>
            <person name="Yang X."/>
            <person name="Hu M."/>
            <person name="Wang Z."/>
            <person name="Hofmann A."/>
            <person name="Sternberg P.W."/>
            <person name="Tan P."/>
            <person name="Wang J."/>
            <person name="Gasser R.B."/>
        </authorList>
    </citation>
    <scope>NUCLEOTIDE SEQUENCE [LARGE SCALE GENOMIC DNA]</scope>
</reference>
<organism evidence="1 2">
    <name type="scientific">Opisthorchis viverrini</name>
    <name type="common">Southeast Asian liver fluke</name>
    <dbReference type="NCBI Taxonomy" id="6198"/>
    <lineage>
        <taxon>Eukaryota</taxon>
        <taxon>Metazoa</taxon>
        <taxon>Spiralia</taxon>
        <taxon>Lophotrochozoa</taxon>
        <taxon>Platyhelminthes</taxon>
        <taxon>Trematoda</taxon>
        <taxon>Digenea</taxon>
        <taxon>Opisthorchiida</taxon>
        <taxon>Opisthorchiata</taxon>
        <taxon>Opisthorchiidae</taxon>
        <taxon>Opisthorchis</taxon>
    </lineage>
</organism>